<dbReference type="RefSeq" id="WP_035081465.1">
    <property type="nucleotide sequence ID" value="NZ_JQGC01000006.1"/>
</dbReference>
<protein>
    <submittedName>
        <fullName evidence="2">Isomerase</fullName>
    </submittedName>
</protein>
<dbReference type="InterPro" id="IPR050312">
    <property type="entry name" value="IolE/XylAMocC-like"/>
</dbReference>
<evidence type="ECO:0000259" key="1">
    <source>
        <dbReference type="Pfam" id="PF01261"/>
    </source>
</evidence>
<dbReference type="STRING" id="46914.JP75_08465"/>
<evidence type="ECO:0000313" key="3">
    <source>
        <dbReference type="Proteomes" id="UP000028981"/>
    </source>
</evidence>
<dbReference type="InterPro" id="IPR013022">
    <property type="entry name" value="Xyl_isomerase-like_TIM-brl"/>
</dbReference>
<dbReference type="GO" id="GO:0016853">
    <property type="term" value="F:isomerase activity"/>
    <property type="evidence" value="ECO:0007669"/>
    <property type="project" value="UniProtKB-KW"/>
</dbReference>
<reference evidence="2 3" key="1">
    <citation type="submission" date="2014-08" db="EMBL/GenBank/DDBJ databases">
        <authorList>
            <person name="Hassan Y.I."/>
            <person name="Lepp D."/>
            <person name="Zhou T."/>
        </authorList>
    </citation>
    <scope>NUCLEOTIDE SEQUENCE [LARGE SCALE GENOMIC DNA]</scope>
    <source>
        <strain evidence="2 3">IFO13584</strain>
    </source>
</reference>
<dbReference type="EMBL" id="JQGC01000006">
    <property type="protein sequence ID" value="KFL31552.1"/>
    <property type="molecule type" value="Genomic_DNA"/>
</dbReference>
<accession>A0A087M3U9</accession>
<dbReference type="AlphaFoldDB" id="A0A087M3U9"/>
<gene>
    <name evidence="2" type="ORF">JP75_08465</name>
</gene>
<name>A0A087M3U9_9HYPH</name>
<dbReference type="Gene3D" id="3.20.20.150">
    <property type="entry name" value="Divalent-metal-dependent TIM barrel enzymes"/>
    <property type="match status" value="1"/>
</dbReference>
<dbReference type="SUPFAM" id="SSF51658">
    <property type="entry name" value="Xylose isomerase-like"/>
    <property type="match status" value="1"/>
</dbReference>
<sequence>MKLGINLLCLTDFVTEAHLPAIRQIKALGYDGVEVPVLSGQPSHYAWLAKELDAIGLERCTTSIVPSPDASPISDDRDNRARGRKHLDWALDCAIALGAQSVGGPIHAPIGHFTGFGPTESELSHGAEAHRALATRAEANGIYLSLEHLNRFETYFLNTTTQCRDYARRVDHPACRIMYDTFHANIEDRNQVAAYETVAPHVGVVHISENDRGIPGRGHIDFLSIMQAVRRSGYDGWVTLEAFGAGLPAIAAATRVWRPLFPDYDTLFSESAAFIRNTWDAAGREIAA</sequence>
<feature type="domain" description="Xylose isomerase-like TIM barrel" evidence="1">
    <location>
        <begin position="23"/>
        <end position="248"/>
    </location>
</feature>
<keyword evidence="3" id="KW-1185">Reference proteome</keyword>
<dbReference type="Proteomes" id="UP000028981">
    <property type="component" value="Unassembled WGS sequence"/>
</dbReference>
<organism evidence="2 3">
    <name type="scientific">Devosia riboflavina</name>
    <dbReference type="NCBI Taxonomy" id="46914"/>
    <lineage>
        <taxon>Bacteria</taxon>
        <taxon>Pseudomonadati</taxon>
        <taxon>Pseudomonadota</taxon>
        <taxon>Alphaproteobacteria</taxon>
        <taxon>Hyphomicrobiales</taxon>
        <taxon>Devosiaceae</taxon>
        <taxon>Devosia</taxon>
    </lineage>
</organism>
<comment type="caution">
    <text evidence="2">The sequence shown here is derived from an EMBL/GenBank/DDBJ whole genome shotgun (WGS) entry which is preliminary data.</text>
</comment>
<dbReference type="PANTHER" id="PTHR12110">
    <property type="entry name" value="HYDROXYPYRUVATE ISOMERASE"/>
    <property type="match status" value="1"/>
</dbReference>
<keyword evidence="2" id="KW-0413">Isomerase</keyword>
<dbReference type="InterPro" id="IPR036237">
    <property type="entry name" value="Xyl_isomerase-like_sf"/>
</dbReference>
<proteinExistence type="predicted"/>
<dbReference type="PANTHER" id="PTHR12110:SF41">
    <property type="entry name" value="INOSOSE DEHYDRATASE"/>
    <property type="match status" value="1"/>
</dbReference>
<dbReference type="OrthoDB" id="9801426at2"/>
<evidence type="ECO:0000313" key="2">
    <source>
        <dbReference type="EMBL" id="KFL31552.1"/>
    </source>
</evidence>
<dbReference type="Pfam" id="PF01261">
    <property type="entry name" value="AP_endonuc_2"/>
    <property type="match status" value="1"/>
</dbReference>